<accession>A0A0N9MUX5</accession>
<dbReference type="RefSeq" id="WP_062394718.1">
    <property type="nucleotide sequence ID" value="NZ_CP011853.1"/>
</dbReference>
<evidence type="ECO:0000256" key="2">
    <source>
        <dbReference type="SAM" id="SignalP"/>
    </source>
</evidence>
<keyword evidence="2" id="KW-0732">Signal</keyword>
<sequence>MPTSSRRRISAALGPASRGAGLLACAAAIALTTACGSDAPADDPSSTAAPTSQTPLPPPPTKGTVPWGADLNGFAQKEVRCDGGDIAVRMMWTGENRFVACRNLKGIRYLKAWTRAQPSSTSDTRRPFVAMRGEFFTDTPNSMQFTTSDGAKFDLGPTIVTIQWPKANGSRKTISTSYTTGAGWTRLD</sequence>
<protein>
    <recommendedName>
        <fullName evidence="5">Lipoprotein</fullName>
    </recommendedName>
</protein>
<evidence type="ECO:0000256" key="1">
    <source>
        <dbReference type="SAM" id="MobiDB-lite"/>
    </source>
</evidence>
<feature type="signal peptide" evidence="2">
    <location>
        <begin position="1"/>
        <end position="26"/>
    </location>
</feature>
<reference evidence="3 4" key="2">
    <citation type="journal article" date="2017" name="Int. J. Syst. Evol. Microbiol.">
        <title>Gordonia phthalatica sp. nov., a di-n-butyl phthalate-degrading bacterium isolated from activated sludge.</title>
        <authorList>
            <person name="Jin D."/>
            <person name="Kong X."/>
            <person name="Jia M."/>
            <person name="Yu X."/>
            <person name="Wang X."/>
            <person name="Zhuang X."/>
            <person name="Deng Y."/>
            <person name="Bai Z."/>
        </authorList>
    </citation>
    <scope>NUCLEOTIDE SEQUENCE [LARGE SCALE GENOMIC DNA]</scope>
    <source>
        <strain evidence="3 4">QH-11</strain>
    </source>
</reference>
<evidence type="ECO:0008006" key="5">
    <source>
        <dbReference type="Google" id="ProtNLM"/>
    </source>
</evidence>
<dbReference type="STRING" id="1136941.ACH46_20545"/>
<dbReference type="EMBL" id="CP011853">
    <property type="protein sequence ID" value="ALG86442.1"/>
    <property type="molecule type" value="Genomic_DNA"/>
</dbReference>
<organism evidence="3 4">
    <name type="scientific">Gordonia phthalatica</name>
    <dbReference type="NCBI Taxonomy" id="1136941"/>
    <lineage>
        <taxon>Bacteria</taxon>
        <taxon>Bacillati</taxon>
        <taxon>Actinomycetota</taxon>
        <taxon>Actinomycetes</taxon>
        <taxon>Mycobacteriales</taxon>
        <taxon>Gordoniaceae</taxon>
        <taxon>Gordonia</taxon>
    </lineage>
</organism>
<reference evidence="4" key="1">
    <citation type="submission" date="2015-06" db="EMBL/GenBank/DDBJ databases">
        <title>Complete genome sequence and metabolic analysis of phthalate degradation pathway in Gordonia sp. QH-11.</title>
        <authorList>
            <person name="Jin D."/>
            <person name="Kong X."/>
            <person name="Bai Z."/>
        </authorList>
    </citation>
    <scope>NUCLEOTIDE SEQUENCE [LARGE SCALE GENOMIC DNA]</scope>
    <source>
        <strain evidence="4">QH-11</strain>
    </source>
</reference>
<feature type="compositionally biased region" description="Low complexity" evidence="1">
    <location>
        <begin position="36"/>
        <end position="54"/>
    </location>
</feature>
<dbReference type="OrthoDB" id="4775543at2"/>
<proteinExistence type="predicted"/>
<feature type="chain" id="PRO_5038872549" description="Lipoprotein" evidence="2">
    <location>
        <begin position="27"/>
        <end position="188"/>
    </location>
</feature>
<evidence type="ECO:0000313" key="4">
    <source>
        <dbReference type="Proteomes" id="UP000063789"/>
    </source>
</evidence>
<dbReference type="Proteomes" id="UP000063789">
    <property type="component" value="Chromosome"/>
</dbReference>
<keyword evidence="4" id="KW-1185">Reference proteome</keyword>
<gene>
    <name evidence="3" type="ORF">ACH46_20545</name>
</gene>
<name>A0A0N9MUX5_9ACTN</name>
<dbReference type="PATRIC" id="fig|1136941.3.peg.4209"/>
<dbReference type="KEGG" id="goq:ACH46_20545"/>
<evidence type="ECO:0000313" key="3">
    <source>
        <dbReference type="EMBL" id="ALG86442.1"/>
    </source>
</evidence>
<dbReference type="AlphaFoldDB" id="A0A0N9MUX5"/>
<feature type="region of interest" description="Disordered" evidence="1">
    <location>
        <begin position="36"/>
        <end position="67"/>
    </location>
</feature>
<dbReference type="PROSITE" id="PS51257">
    <property type="entry name" value="PROKAR_LIPOPROTEIN"/>
    <property type="match status" value="1"/>
</dbReference>